<dbReference type="InterPro" id="IPR009936">
    <property type="entry name" value="DUF1468"/>
</dbReference>
<dbReference type="GeneID" id="69281110"/>
<dbReference type="RefSeq" id="WP_022521400.1">
    <property type="nucleotide sequence ID" value="NZ_CP054580.1"/>
</dbReference>
<reference evidence="1 2" key="1">
    <citation type="submission" date="2019-12" db="EMBL/GenBank/DDBJ databases">
        <title>Genome sequencing and assembly of endphytes of Porphyra tenera.</title>
        <authorList>
            <person name="Park J.M."/>
            <person name="Shin R."/>
            <person name="Jo S.H."/>
        </authorList>
    </citation>
    <scope>NUCLEOTIDE SEQUENCE [LARGE SCALE GENOMIC DNA]</scope>
    <source>
        <strain evidence="1 2">GPM3</strain>
    </source>
</reference>
<gene>
    <name evidence="1" type="ORF">FX987_03627</name>
</gene>
<protein>
    <submittedName>
        <fullName evidence="1">Uncharacterized protein</fullName>
    </submittedName>
</protein>
<accession>A0A6N0Z7C2</accession>
<dbReference type="Pfam" id="PF07331">
    <property type="entry name" value="TctB"/>
    <property type="match status" value="1"/>
</dbReference>
<name>A0A653YV53_9GAMM</name>
<evidence type="ECO:0000313" key="2">
    <source>
        <dbReference type="Proteomes" id="UP000509761"/>
    </source>
</evidence>
<dbReference type="EMBL" id="CP054580">
    <property type="protein sequence ID" value="QKS25831.1"/>
    <property type="molecule type" value="Genomic_DNA"/>
</dbReference>
<proteinExistence type="predicted"/>
<sequence>MRINDLLLGLVMALLGAVTIWASKDFPPLARQPYGAGTFPTIIGTFLVGLGLLLSLRGWQQRGALFIWQGQVTLSRTLTCLLAVIAAVAGYVLLTPLLGFPLVAPLMLALLIGWLSDGRWGMAVIVAIVASAVVWSVFALLLHVPLDLGILEEVIY</sequence>
<dbReference type="AlphaFoldDB" id="A0A653YV53"/>
<keyword evidence="2" id="KW-1185">Reference proteome</keyword>
<dbReference type="Proteomes" id="UP000509761">
    <property type="component" value="Chromosome"/>
</dbReference>
<accession>A0A653YV53</accession>
<evidence type="ECO:0000313" key="1">
    <source>
        <dbReference type="EMBL" id="QKS25831.1"/>
    </source>
</evidence>
<organism evidence="1 2">
    <name type="scientific">Vreelandella titanicae</name>
    <dbReference type="NCBI Taxonomy" id="664683"/>
    <lineage>
        <taxon>Bacteria</taxon>
        <taxon>Pseudomonadati</taxon>
        <taxon>Pseudomonadota</taxon>
        <taxon>Gammaproteobacteria</taxon>
        <taxon>Oceanospirillales</taxon>
        <taxon>Halomonadaceae</taxon>
        <taxon>Vreelandella</taxon>
    </lineage>
</organism>